<dbReference type="InterPro" id="IPR011701">
    <property type="entry name" value="MFS"/>
</dbReference>
<dbReference type="CDD" id="cd17489">
    <property type="entry name" value="MFS_YfcJ_like"/>
    <property type="match status" value="1"/>
</dbReference>
<dbReference type="InterPro" id="IPR052714">
    <property type="entry name" value="MFS_Exporter"/>
</dbReference>
<feature type="domain" description="Major facilitator superfamily (MFS) profile" evidence="7">
    <location>
        <begin position="10"/>
        <end position="386"/>
    </location>
</feature>
<gene>
    <name evidence="8" type="ORF">MUN89_04590</name>
</gene>
<dbReference type="InterPro" id="IPR020846">
    <property type="entry name" value="MFS_dom"/>
</dbReference>
<feature type="transmembrane region" description="Helical" evidence="6">
    <location>
        <begin position="136"/>
        <end position="161"/>
    </location>
</feature>
<feature type="transmembrane region" description="Helical" evidence="6">
    <location>
        <begin position="330"/>
        <end position="352"/>
    </location>
</feature>
<keyword evidence="2" id="KW-0813">Transport</keyword>
<evidence type="ECO:0000313" key="9">
    <source>
        <dbReference type="Proteomes" id="UP000831787"/>
    </source>
</evidence>
<organism evidence="8 9">
    <name type="scientific">Halobacillus salinarum</name>
    <dbReference type="NCBI Taxonomy" id="2932257"/>
    <lineage>
        <taxon>Bacteria</taxon>
        <taxon>Bacillati</taxon>
        <taxon>Bacillota</taxon>
        <taxon>Bacilli</taxon>
        <taxon>Bacillales</taxon>
        <taxon>Bacillaceae</taxon>
        <taxon>Halobacillus</taxon>
    </lineage>
</organism>
<dbReference type="PANTHER" id="PTHR23531:SF2">
    <property type="entry name" value="PERMEASE"/>
    <property type="match status" value="1"/>
</dbReference>
<dbReference type="Pfam" id="PF07690">
    <property type="entry name" value="MFS_1"/>
    <property type="match status" value="1"/>
</dbReference>
<sequence length="399" mass="43415">MNKQPLWTKSFVNVCMSNFFVFLVFYLLFVTLPIYTIDQLHVKEGQAGLIITIFLFAAIVIRPFAGHWVDTVGRRPVLIMALVIFFSSSVLYLTTQSFPLLLIIRFIQGLGFGMATTVIGALAADVVPKERRGEGMGYFAMSMNFAMVIGPFLGLTIIHSFTYSSMFTISALFAAIAFIAGMMIQIPKRTGGADLAKSSLMPAVQGLLEKPVIPIAFTGALMAVAYAGVLSFVSVYAKQNGLEEASTYFFVVYAVVLLLSRPFTGKWFDRYGENVIVIPSILSFSAGLLILSMADTPGLLLTAGGLIGIGWGTIVPSFQTIALKKAPERAGSATATFFSIFDTGIGLGSYVVGALATNIGFSSLYFNSSFIVLAVVLVYMGMHGRQSQLQRKYKWQHTR</sequence>
<keyword evidence="9" id="KW-1185">Reference proteome</keyword>
<proteinExistence type="predicted"/>
<keyword evidence="5 6" id="KW-0472">Membrane</keyword>
<name>A0ABY4EL85_9BACI</name>
<feature type="transmembrane region" description="Helical" evidence="6">
    <location>
        <begin position="12"/>
        <end position="35"/>
    </location>
</feature>
<dbReference type="PANTHER" id="PTHR23531">
    <property type="entry name" value="QUINOLENE RESISTANCE PROTEIN NORA"/>
    <property type="match status" value="1"/>
</dbReference>
<feature type="transmembrane region" description="Helical" evidence="6">
    <location>
        <begin position="100"/>
        <end position="124"/>
    </location>
</feature>
<dbReference type="PROSITE" id="PS50850">
    <property type="entry name" value="MFS"/>
    <property type="match status" value="1"/>
</dbReference>
<evidence type="ECO:0000259" key="7">
    <source>
        <dbReference type="PROSITE" id="PS50850"/>
    </source>
</evidence>
<feature type="transmembrane region" description="Helical" evidence="6">
    <location>
        <begin position="245"/>
        <end position="263"/>
    </location>
</feature>
<evidence type="ECO:0000256" key="3">
    <source>
        <dbReference type="ARBA" id="ARBA00022692"/>
    </source>
</evidence>
<evidence type="ECO:0000256" key="6">
    <source>
        <dbReference type="SAM" id="Phobius"/>
    </source>
</evidence>
<feature type="transmembrane region" description="Helical" evidence="6">
    <location>
        <begin position="77"/>
        <end position="94"/>
    </location>
</feature>
<comment type="subcellular location">
    <subcellularLocation>
        <location evidence="1">Cell membrane</location>
        <topology evidence="1">Multi-pass membrane protein</topology>
    </subcellularLocation>
</comment>
<dbReference type="SUPFAM" id="SSF103473">
    <property type="entry name" value="MFS general substrate transporter"/>
    <property type="match status" value="1"/>
</dbReference>
<feature type="transmembrane region" description="Helical" evidence="6">
    <location>
        <begin position="364"/>
        <end position="382"/>
    </location>
</feature>
<feature type="transmembrane region" description="Helical" evidence="6">
    <location>
        <begin position="47"/>
        <end position="65"/>
    </location>
</feature>
<evidence type="ECO:0000313" key="8">
    <source>
        <dbReference type="EMBL" id="UOQ45232.1"/>
    </source>
</evidence>
<feature type="transmembrane region" description="Helical" evidence="6">
    <location>
        <begin position="207"/>
        <end position="233"/>
    </location>
</feature>
<evidence type="ECO:0000256" key="4">
    <source>
        <dbReference type="ARBA" id="ARBA00022989"/>
    </source>
</evidence>
<feature type="transmembrane region" description="Helical" evidence="6">
    <location>
        <begin position="275"/>
        <end position="293"/>
    </location>
</feature>
<evidence type="ECO:0000256" key="5">
    <source>
        <dbReference type="ARBA" id="ARBA00023136"/>
    </source>
</evidence>
<protein>
    <submittedName>
        <fullName evidence="8">MFS transporter</fullName>
    </submittedName>
</protein>
<feature type="transmembrane region" description="Helical" evidence="6">
    <location>
        <begin position="167"/>
        <end position="186"/>
    </location>
</feature>
<dbReference type="InterPro" id="IPR036259">
    <property type="entry name" value="MFS_trans_sf"/>
</dbReference>
<keyword evidence="3 6" id="KW-0812">Transmembrane</keyword>
<evidence type="ECO:0000256" key="1">
    <source>
        <dbReference type="ARBA" id="ARBA00004651"/>
    </source>
</evidence>
<dbReference type="Proteomes" id="UP000831787">
    <property type="component" value="Chromosome"/>
</dbReference>
<evidence type="ECO:0000256" key="2">
    <source>
        <dbReference type="ARBA" id="ARBA00022448"/>
    </source>
</evidence>
<feature type="transmembrane region" description="Helical" evidence="6">
    <location>
        <begin position="299"/>
        <end position="318"/>
    </location>
</feature>
<keyword evidence="4 6" id="KW-1133">Transmembrane helix</keyword>
<dbReference type="Gene3D" id="1.20.1250.20">
    <property type="entry name" value="MFS general substrate transporter like domains"/>
    <property type="match status" value="1"/>
</dbReference>
<dbReference type="RefSeq" id="WP_244711800.1">
    <property type="nucleotide sequence ID" value="NZ_CP095073.1"/>
</dbReference>
<reference evidence="8 9" key="1">
    <citation type="submission" date="2022-04" db="EMBL/GenBank/DDBJ databases">
        <title>Halobacillus sp. isolated from saltern.</title>
        <authorList>
            <person name="Won M."/>
            <person name="Lee C.-M."/>
            <person name="Woen H.-Y."/>
            <person name="Kwon S.-W."/>
        </authorList>
    </citation>
    <scope>NUCLEOTIDE SEQUENCE [LARGE SCALE GENOMIC DNA]</scope>
    <source>
        <strain evidence="8 9">SSBR10-3</strain>
    </source>
</reference>
<accession>A0ABY4EL85</accession>
<dbReference type="EMBL" id="CP095073">
    <property type="protein sequence ID" value="UOQ45232.1"/>
    <property type="molecule type" value="Genomic_DNA"/>
</dbReference>